<reference evidence="1" key="1">
    <citation type="submission" date="2018-05" db="EMBL/GenBank/DDBJ databases">
        <authorList>
            <person name="Lanie J.A."/>
            <person name="Ng W.-L."/>
            <person name="Kazmierczak K.M."/>
            <person name="Andrzejewski T.M."/>
            <person name="Davidsen T.M."/>
            <person name="Wayne K.J."/>
            <person name="Tettelin H."/>
            <person name="Glass J.I."/>
            <person name="Rusch D."/>
            <person name="Podicherti R."/>
            <person name="Tsui H.-C.T."/>
            <person name="Winkler M.E."/>
        </authorList>
    </citation>
    <scope>NUCLEOTIDE SEQUENCE</scope>
</reference>
<dbReference type="EMBL" id="UINC01161284">
    <property type="protein sequence ID" value="SVD60377.1"/>
    <property type="molecule type" value="Genomic_DNA"/>
</dbReference>
<protein>
    <submittedName>
        <fullName evidence="1">Uncharacterized protein</fullName>
    </submittedName>
</protein>
<gene>
    <name evidence="1" type="ORF">METZ01_LOCUS413231</name>
</gene>
<name>A0A382WNB5_9ZZZZ</name>
<organism evidence="1">
    <name type="scientific">marine metagenome</name>
    <dbReference type="NCBI Taxonomy" id="408172"/>
    <lineage>
        <taxon>unclassified sequences</taxon>
        <taxon>metagenomes</taxon>
        <taxon>ecological metagenomes</taxon>
    </lineage>
</organism>
<sequence>MARAKQPDWGKVMSESTLIHALNWFNLNQTTKFAKKEFSNYLKDNKL</sequence>
<dbReference type="AlphaFoldDB" id="A0A382WNB5"/>
<accession>A0A382WNB5</accession>
<evidence type="ECO:0000313" key="1">
    <source>
        <dbReference type="EMBL" id="SVD60377.1"/>
    </source>
</evidence>
<feature type="non-terminal residue" evidence="1">
    <location>
        <position position="47"/>
    </location>
</feature>
<proteinExistence type="predicted"/>